<dbReference type="RefSeq" id="XP_007860637.1">
    <property type="nucleotide sequence ID" value="XM_007862446.1"/>
</dbReference>
<dbReference type="GeneID" id="19307809"/>
<dbReference type="PANTHER" id="PTHR15955">
    <property type="entry name" value="RWD DOMAIN CONTAINING PROTEIN 2"/>
    <property type="match status" value="1"/>
</dbReference>
<dbReference type="Proteomes" id="UP000030669">
    <property type="component" value="Unassembled WGS sequence"/>
</dbReference>
<dbReference type="InterPro" id="IPR016135">
    <property type="entry name" value="UBQ-conjugating_enzyme/RWD"/>
</dbReference>
<reference evidence="3 4" key="1">
    <citation type="journal article" date="2012" name="Science">
        <title>The Paleozoic origin of enzymatic lignin decomposition reconstructed from 31 fungal genomes.</title>
        <authorList>
            <person name="Floudas D."/>
            <person name="Binder M."/>
            <person name="Riley R."/>
            <person name="Barry K."/>
            <person name="Blanchette R.A."/>
            <person name="Henrissat B."/>
            <person name="Martinez A.T."/>
            <person name="Otillar R."/>
            <person name="Spatafora J.W."/>
            <person name="Yadav J.S."/>
            <person name="Aerts A."/>
            <person name="Benoit I."/>
            <person name="Boyd A."/>
            <person name="Carlson A."/>
            <person name="Copeland A."/>
            <person name="Coutinho P.M."/>
            <person name="de Vries R.P."/>
            <person name="Ferreira P."/>
            <person name="Findley K."/>
            <person name="Foster B."/>
            <person name="Gaskell J."/>
            <person name="Glotzer D."/>
            <person name="Gorecki P."/>
            <person name="Heitman J."/>
            <person name="Hesse C."/>
            <person name="Hori C."/>
            <person name="Igarashi K."/>
            <person name="Jurgens J.A."/>
            <person name="Kallen N."/>
            <person name="Kersten P."/>
            <person name="Kohler A."/>
            <person name="Kuees U."/>
            <person name="Kumar T.K.A."/>
            <person name="Kuo A."/>
            <person name="LaButti K."/>
            <person name="Larrondo L.F."/>
            <person name="Lindquist E."/>
            <person name="Ling A."/>
            <person name="Lombard V."/>
            <person name="Lucas S."/>
            <person name="Lundell T."/>
            <person name="Martin R."/>
            <person name="McLaughlin D.J."/>
            <person name="Morgenstern I."/>
            <person name="Morin E."/>
            <person name="Murat C."/>
            <person name="Nagy L.G."/>
            <person name="Nolan M."/>
            <person name="Ohm R.A."/>
            <person name="Patyshakuliyeva A."/>
            <person name="Rokas A."/>
            <person name="Ruiz-Duenas F.J."/>
            <person name="Sabat G."/>
            <person name="Salamov A."/>
            <person name="Samejima M."/>
            <person name="Schmutz J."/>
            <person name="Slot J.C."/>
            <person name="St John F."/>
            <person name="Stenlid J."/>
            <person name="Sun H."/>
            <person name="Sun S."/>
            <person name="Syed K."/>
            <person name="Tsang A."/>
            <person name="Wiebenga A."/>
            <person name="Young D."/>
            <person name="Pisabarro A."/>
            <person name="Eastwood D.C."/>
            <person name="Martin F."/>
            <person name="Cullen D."/>
            <person name="Grigoriev I.V."/>
            <person name="Hibbett D.S."/>
        </authorList>
    </citation>
    <scope>NUCLEOTIDE SEQUENCE [LARGE SCALE GENOMIC DNA]</scope>
    <source>
        <strain evidence="3 4">ATCC 11539</strain>
    </source>
</reference>
<dbReference type="OMA" id="VIYCEGA"/>
<evidence type="ECO:0000313" key="3">
    <source>
        <dbReference type="EMBL" id="EPQ60173.1"/>
    </source>
</evidence>
<feature type="compositionally biased region" description="Polar residues" evidence="1">
    <location>
        <begin position="178"/>
        <end position="189"/>
    </location>
</feature>
<dbReference type="OrthoDB" id="432412at2759"/>
<proteinExistence type="predicted"/>
<gene>
    <name evidence="3" type="ORF">GLOTRDRAFT_67571</name>
</gene>
<keyword evidence="4" id="KW-1185">Reference proteome</keyword>
<dbReference type="EMBL" id="KB469296">
    <property type="protein sequence ID" value="EPQ60173.1"/>
    <property type="molecule type" value="Genomic_DNA"/>
</dbReference>
<dbReference type="InterPro" id="IPR017359">
    <property type="entry name" value="Phi-like"/>
</dbReference>
<dbReference type="AlphaFoldDB" id="S7QLE4"/>
<name>S7QLE4_GLOTA</name>
<feature type="region of interest" description="Disordered" evidence="1">
    <location>
        <begin position="164"/>
        <end position="189"/>
    </location>
</feature>
<dbReference type="HOGENOM" id="CLU_953298_0_0_1"/>
<protein>
    <recommendedName>
        <fullName evidence="2">Small nuclear ribonucleoprotein Prp3 C-terminal domain-containing protein</fullName>
    </recommendedName>
</protein>
<dbReference type="Pfam" id="PF06544">
    <property type="entry name" value="Prp3_C"/>
    <property type="match status" value="1"/>
</dbReference>
<dbReference type="KEGG" id="gtr:GLOTRDRAFT_67571"/>
<accession>S7QLE4</accession>
<evidence type="ECO:0000313" key="4">
    <source>
        <dbReference type="Proteomes" id="UP000030669"/>
    </source>
</evidence>
<dbReference type="InterPro" id="IPR010541">
    <property type="entry name" value="Prp3_C"/>
</dbReference>
<organism evidence="3 4">
    <name type="scientific">Gloeophyllum trabeum (strain ATCC 11539 / FP-39264 / Madison 617)</name>
    <name type="common">Brown rot fungus</name>
    <dbReference type="NCBI Taxonomy" id="670483"/>
    <lineage>
        <taxon>Eukaryota</taxon>
        <taxon>Fungi</taxon>
        <taxon>Dikarya</taxon>
        <taxon>Basidiomycota</taxon>
        <taxon>Agaricomycotina</taxon>
        <taxon>Agaricomycetes</taxon>
        <taxon>Gloeophyllales</taxon>
        <taxon>Gloeophyllaceae</taxon>
        <taxon>Gloeophyllum</taxon>
    </lineage>
</organism>
<dbReference type="PANTHER" id="PTHR15955:SF8">
    <property type="entry name" value="RWD DOMAIN-CONTAINING PROTEIN 2B-RELATED"/>
    <property type="match status" value="1"/>
</dbReference>
<dbReference type="CDD" id="cd24163">
    <property type="entry name" value="RWDD2_C"/>
    <property type="match status" value="1"/>
</dbReference>
<dbReference type="Gene3D" id="3.10.110.10">
    <property type="entry name" value="Ubiquitin Conjugating Enzyme"/>
    <property type="match status" value="1"/>
</dbReference>
<evidence type="ECO:0000256" key="1">
    <source>
        <dbReference type="SAM" id="MobiDB-lite"/>
    </source>
</evidence>
<feature type="domain" description="Small nuclear ribonucleoprotein Prp3 C-terminal" evidence="2">
    <location>
        <begin position="195"/>
        <end position="253"/>
    </location>
</feature>
<dbReference type="eggNOG" id="ENOG502SETM">
    <property type="taxonomic scope" value="Eukaryota"/>
</dbReference>
<sequence length="315" mass="35763">MTIVEATFAASDPSDHMDADKEVLTRQLEEINLIKYSVLPDELLAFVLDADKWTSLLEEYPCSVPTGKWPEELSNARFQVKVDSARLWFEVNVPREYPHGIHEGKNIPVISVKCEDVNREEQEKWQKIVEERWREVIDSEAQYPLHVLICLHLLPELHDAHDSGILSEASDDPRHPTGDNNPASGSTAPSTYHVLFTSHHLISPQKRRSLQQWSSLLSLAGFAKLGYPGVIYAEGPRENLQEFVSNVKSMQWLALRLRFIEPLLAEDTPVKPEEKRWVEFEKVGEVVQEMKRLGREKYVLETGIGSVGAGASMSK</sequence>
<evidence type="ECO:0000259" key="2">
    <source>
        <dbReference type="Pfam" id="PF06544"/>
    </source>
</evidence>
<dbReference type="InterPro" id="IPR059181">
    <property type="entry name" value="RWDD2A-B_C"/>
</dbReference>